<feature type="region of interest" description="Disordered" evidence="1">
    <location>
        <begin position="1"/>
        <end position="29"/>
    </location>
</feature>
<comment type="caution">
    <text evidence="2">The sequence shown here is derived from an EMBL/GenBank/DDBJ whole genome shotgun (WGS) entry which is preliminary data.</text>
</comment>
<sequence length="196" mass="22377">MKRLFRALTDTSCQKRRKRKQRKTKHSNHLNETMGACLDLQSSAPLKILLVPCESQPSSATRYWIVDTRKQGKIPFFGSNRCKIVQHMGNRVTEPFHGHVTTREGRTIIKGILTDGAVEGKYFELVLQASPQQLNQPYRKNSARKASLCGFLQRSTKDEFGSFEETHDAFLHTEGETSEVFDTQEEILTFAEEKVS</sequence>
<dbReference type="AlphaFoldDB" id="A0AAU9W0A6"/>
<name>A0AAU9W0A6_9CNID</name>
<gene>
    <name evidence="2" type="ORF">PMEA_00029312</name>
</gene>
<keyword evidence="3" id="KW-1185">Reference proteome</keyword>
<dbReference type="EMBL" id="CALNXJ010000006">
    <property type="protein sequence ID" value="CAH3041667.1"/>
    <property type="molecule type" value="Genomic_DNA"/>
</dbReference>
<evidence type="ECO:0000256" key="1">
    <source>
        <dbReference type="SAM" id="MobiDB-lite"/>
    </source>
</evidence>
<evidence type="ECO:0000313" key="2">
    <source>
        <dbReference type="EMBL" id="CAH3041667.1"/>
    </source>
</evidence>
<reference evidence="2 3" key="1">
    <citation type="submission" date="2022-05" db="EMBL/GenBank/DDBJ databases">
        <authorList>
            <consortium name="Genoscope - CEA"/>
            <person name="William W."/>
        </authorList>
    </citation>
    <scope>NUCLEOTIDE SEQUENCE [LARGE SCALE GENOMIC DNA]</scope>
</reference>
<accession>A0AAU9W0A6</accession>
<dbReference type="Proteomes" id="UP001159428">
    <property type="component" value="Unassembled WGS sequence"/>
</dbReference>
<evidence type="ECO:0000313" key="3">
    <source>
        <dbReference type="Proteomes" id="UP001159428"/>
    </source>
</evidence>
<feature type="compositionally biased region" description="Basic residues" evidence="1">
    <location>
        <begin position="14"/>
        <end position="28"/>
    </location>
</feature>
<proteinExistence type="predicted"/>
<organism evidence="2 3">
    <name type="scientific">Pocillopora meandrina</name>
    <dbReference type="NCBI Taxonomy" id="46732"/>
    <lineage>
        <taxon>Eukaryota</taxon>
        <taxon>Metazoa</taxon>
        <taxon>Cnidaria</taxon>
        <taxon>Anthozoa</taxon>
        <taxon>Hexacorallia</taxon>
        <taxon>Scleractinia</taxon>
        <taxon>Astrocoeniina</taxon>
        <taxon>Pocilloporidae</taxon>
        <taxon>Pocillopora</taxon>
    </lineage>
</organism>
<protein>
    <submittedName>
        <fullName evidence="2">Uncharacterized protein</fullName>
    </submittedName>
</protein>